<protein>
    <submittedName>
        <fullName evidence="8">Response regulator transcription factor</fullName>
    </submittedName>
</protein>
<evidence type="ECO:0000256" key="1">
    <source>
        <dbReference type="ARBA" id="ARBA00022553"/>
    </source>
</evidence>
<dbReference type="Gene3D" id="3.40.50.2300">
    <property type="match status" value="1"/>
</dbReference>
<evidence type="ECO:0000259" key="7">
    <source>
        <dbReference type="PROSITE" id="PS50110"/>
    </source>
</evidence>
<sequence>MKKVLIVDDHPVIRSALRIALDKQGLKIVGDTDNGVDAVSLIRSLQPHIVILDIGIPKQDGLEVISRIRALEQPVLILVFTSLPIETYLNRCIALGANGFVSKEESMQNLTNAITALLDGYTYFPNRSLNAPLISDTENSELSRIKKLTDREVLILQQLALGYSNKVIGDKMLLSNKTISTYKTRILRKLNADSLLELVDFAKRNNIVK</sequence>
<dbReference type="PANTHER" id="PTHR43214:SF41">
    <property type="entry name" value="NITRATE_NITRITE RESPONSE REGULATOR PROTEIN NARP"/>
    <property type="match status" value="1"/>
</dbReference>
<dbReference type="InterPro" id="IPR011006">
    <property type="entry name" value="CheY-like_superfamily"/>
</dbReference>
<dbReference type="Pfam" id="PF00196">
    <property type="entry name" value="GerE"/>
    <property type="match status" value="1"/>
</dbReference>
<feature type="domain" description="Response regulatory" evidence="7">
    <location>
        <begin position="3"/>
        <end position="118"/>
    </location>
</feature>
<dbReference type="SUPFAM" id="SSF46894">
    <property type="entry name" value="C-terminal effector domain of the bipartite response regulators"/>
    <property type="match status" value="1"/>
</dbReference>
<gene>
    <name evidence="8" type="ORF">GGI48_30475</name>
</gene>
<keyword evidence="4" id="KW-0804">Transcription</keyword>
<evidence type="ECO:0000256" key="5">
    <source>
        <dbReference type="PROSITE-ProRule" id="PRU00169"/>
    </source>
</evidence>
<dbReference type="InterPro" id="IPR039420">
    <property type="entry name" value="WalR-like"/>
</dbReference>
<dbReference type="PROSITE" id="PS50043">
    <property type="entry name" value="HTH_LUXR_2"/>
    <property type="match status" value="1"/>
</dbReference>
<dbReference type="GO" id="GO:0003677">
    <property type="term" value="F:DNA binding"/>
    <property type="evidence" value="ECO:0007669"/>
    <property type="project" value="UniProtKB-KW"/>
</dbReference>
<dbReference type="PANTHER" id="PTHR43214">
    <property type="entry name" value="TWO-COMPONENT RESPONSE REGULATOR"/>
    <property type="match status" value="1"/>
</dbReference>
<dbReference type="RefSeq" id="WP_179601702.1">
    <property type="nucleotide sequence ID" value="NZ_CP060201.1"/>
</dbReference>
<dbReference type="InterPro" id="IPR001789">
    <property type="entry name" value="Sig_transdc_resp-reg_receiver"/>
</dbReference>
<dbReference type="InterPro" id="IPR058245">
    <property type="entry name" value="NreC/VraR/RcsB-like_REC"/>
</dbReference>
<dbReference type="AlphaFoldDB" id="A0A7G7XC12"/>
<dbReference type="SMART" id="SM00448">
    <property type="entry name" value="REC"/>
    <property type="match status" value="1"/>
</dbReference>
<keyword evidence="1 5" id="KW-0597">Phosphoprotein</keyword>
<organism evidence="8 9">
    <name type="scientific">Pseudomonas protegens</name>
    <dbReference type="NCBI Taxonomy" id="380021"/>
    <lineage>
        <taxon>Bacteria</taxon>
        <taxon>Pseudomonadati</taxon>
        <taxon>Pseudomonadota</taxon>
        <taxon>Gammaproteobacteria</taxon>
        <taxon>Pseudomonadales</taxon>
        <taxon>Pseudomonadaceae</taxon>
        <taxon>Pseudomonas</taxon>
    </lineage>
</organism>
<dbReference type="CDD" id="cd17535">
    <property type="entry name" value="REC_NarL-like"/>
    <property type="match status" value="1"/>
</dbReference>
<dbReference type="PRINTS" id="PR00038">
    <property type="entry name" value="HTHLUXR"/>
</dbReference>
<dbReference type="InterPro" id="IPR000792">
    <property type="entry name" value="Tscrpt_reg_LuxR_C"/>
</dbReference>
<dbReference type="Gene3D" id="1.10.10.10">
    <property type="entry name" value="Winged helix-like DNA-binding domain superfamily/Winged helix DNA-binding domain"/>
    <property type="match status" value="1"/>
</dbReference>
<dbReference type="Proteomes" id="UP000515277">
    <property type="component" value="Chromosome"/>
</dbReference>
<evidence type="ECO:0000256" key="4">
    <source>
        <dbReference type="ARBA" id="ARBA00023163"/>
    </source>
</evidence>
<accession>A0A7G7XC12</accession>
<proteinExistence type="predicted"/>
<dbReference type="GO" id="GO:0006355">
    <property type="term" value="P:regulation of DNA-templated transcription"/>
    <property type="evidence" value="ECO:0007669"/>
    <property type="project" value="InterPro"/>
</dbReference>
<keyword evidence="3" id="KW-0238">DNA-binding</keyword>
<feature type="modified residue" description="4-aspartylphosphate" evidence="5">
    <location>
        <position position="53"/>
    </location>
</feature>
<keyword evidence="2" id="KW-0805">Transcription regulation</keyword>
<dbReference type="PROSITE" id="PS50110">
    <property type="entry name" value="RESPONSE_REGULATORY"/>
    <property type="match status" value="1"/>
</dbReference>
<reference evidence="9" key="1">
    <citation type="journal article" date="2020" name="Microbiol. Resour. Announc.">
        <title>Complete genome sequences of four natural Pseudomonas isolates that catabolize a wide range of aromatic compounds relevant to lignin valorization.</title>
        <authorList>
            <person name="Hatmaker E.A."/>
            <person name="Presley G."/>
            <person name="Cannon O."/>
            <person name="Guss A.M."/>
            <person name="Elkins J.G."/>
        </authorList>
    </citation>
    <scope>NUCLEOTIDE SEQUENCE [LARGE SCALE GENOMIC DNA]</scope>
    <source>
        <strain evidence="9">H1F5C</strain>
    </source>
</reference>
<dbReference type="CDD" id="cd06170">
    <property type="entry name" value="LuxR_C_like"/>
    <property type="match status" value="1"/>
</dbReference>
<feature type="domain" description="HTH luxR-type" evidence="6">
    <location>
        <begin position="141"/>
        <end position="206"/>
    </location>
</feature>
<dbReference type="EMBL" id="CP060201">
    <property type="protein sequence ID" value="QNH77507.1"/>
    <property type="molecule type" value="Genomic_DNA"/>
</dbReference>
<evidence type="ECO:0000256" key="3">
    <source>
        <dbReference type="ARBA" id="ARBA00023125"/>
    </source>
</evidence>
<name>A0A7G7XC12_9PSED</name>
<dbReference type="InterPro" id="IPR016032">
    <property type="entry name" value="Sig_transdc_resp-reg_C-effctor"/>
</dbReference>
<evidence type="ECO:0000313" key="9">
    <source>
        <dbReference type="Proteomes" id="UP000515277"/>
    </source>
</evidence>
<dbReference type="Pfam" id="PF00072">
    <property type="entry name" value="Response_reg"/>
    <property type="match status" value="1"/>
</dbReference>
<dbReference type="PROSITE" id="PS00622">
    <property type="entry name" value="HTH_LUXR_1"/>
    <property type="match status" value="1"/>
</dbReference>
<evidence type="ECO:0000313" key="8">
    <source>
        <dbReference type="EMBL" id="QNH77507.1"/>
    </source>
</evidence>
<dbReference type="GO" id="GO:0000160">
    <property type="term" value="P:phosphorelay signal transduction system"/>
    <property type="evidence" value="ECO:0007669"/>
    <property type="project" value="InterPro"/>
</dbReference>
<dbReference type="InterPro" id="IPR036388">
    <property type="entry name" value="WH-like_DNA-bd_sf"/>
</dbReference>
<dbReference type="SMART" id="SM00421">
    <property type="entry name" value="HTH_LUXR"/>
    <property type="match status" value="1"/>
</dbReference>
<evidence type="ECO:0000259" key="6">
    <source>
        <dbReference type="PROSITE" id="PS50043"/>
    </source>
</evidence>
<evidence type="ECO:0000256" key="2">
    <source>
        <dbReference type="ARBA" id="ARBA00023015"/>
    </source>
</evidence>
<dbReference type="SUPFAM" id="SSF52172">
    <property type="entry name" value="CheY-like"/>
    <property type="match status" value="1"/>
</dbReference>